<feature type="region of interest" description="Disordered" evidence="1">
    <location>
        <begin position="1"/>
        <end position="42"/>
    </location>
</feature>
<feature type="compositionally biased region" description="Basic and acidic residues" evidence="1">
    <location>
        <begin position="21"/>
        <end position="31"/>
    </location>
</feature>
<protein>
    <submittedName>
        <fullName evidence="2">Uncharacterized protein</fullName>
    </submittedName>
</protein>
<accession>A0A7R9DZ13</accession>
<name>A0A7R9DZ13_9NEOP</name>
<dbReference type="AlphaFoldDB" id="A0A7R9DZ13"/>
<evidence type="ECO:0000256" key="1">
    <source>
        <dbReference type="SAM" id="MobiDB-lite"/>
    </source>
</evidence>
<organism evidence="2">
    <name type="scientific">Timema monikensis</name>
    <dbReference type="NCBI Taxonomy" id="170555"/>
    <lineage>
        <taxon>Eukaryota</taxon>
        <taxon>Metazoa</taxon>
        <taxon>Ecdysozoa</taxon>
        <taxon>Arthropoda</taxon>
        <taxon>Hexapoda</taxon>
        <taxon>Insecta</taxon>
        <taxon>Pterygota</taxon>
        <taxon>Neoptera</taxon>
        <taxon>Polyneoptera</taxon>
        <taxon>Phasmatodea</taxon>
        <taxon>Timematodea</taxon>
        <taxon>Timematoidea</taxon>
        <taxon>Timematidae</taxon>
        <taxon>Timema</taxon>
    </lineage>
</organism>
<dbReference type="EMBL" id="OB792743">
    <property type="protein sequence ID" value="CAD7424024.1"/>
    <property type="molecule type" value="Genomic_DNA"/>
</dbReference>
<evidence type="ECO:0000313" key="2">
    <source>
        <dbReference type="EMBL" id="CAD7424024.1"/>
    </source>
</evidence>
<gene>
    <name evidence="2" type="ORF">TMSB3V08_LOCUS992</name>
</gene>
<sequence>MLTHDNNNAMTPMFSQQAQNRESRNELETRTSKPATTMHSLRTGDSACENKNHHMLLSMPTPLVDPSDVTGDNLCRLPLTPVPIVGVCDLDLGRSTTSHYEGVLHNCTSKSHTSMPACDNVAMTSTSPEPRVPQQTPGQNLEVSCDHAQLSAQGQNKQAALCTNKRVEETLHNRTYVHMDFSNYNFNVLNLESKENYYRNYSIQGVSHPRSYLHQISKGGDKYSFIGVDACLEPGPRRPFNFVGMLRKNNVLISLLGFTKHVKCQAYVRIGKQGKDRIVSLQNVVGKYNPKLSYGCNTDYIMKALIGFYSFTGCDSVSAFYGKGKGMPVKRMSTATLNRSKPLE</sequence>
<reference evidence="2" key="1">
    <citation type="submission" date="2020-11" db="EMBL/GenBank/DDBJ databases">
        <authorList>
            <person name="Tran Van P."/>
        </authorList>
    </citation>
    <scope>NUCLEOTIDE SEQUENCE</scope>
</reference>
<feature type="compositionally biased region" description="Polar residues" evidence="1">
    <location>
        <begin position="1"/>
        <end position="20"/>
    </location>
</feature>
<proteinExistence type="predicted"/>